<evidence type="ECO:0000313" key="2">
    <source>
        <dbReference type="Proteomes" id="UP000053989"/>
    </source>
</evidence>
<dbReference type="EMBL" id="KN822088">
    <property type="protein sequence ID" value="KIM58244.1"/>
    <property type="molecule type" value="Genomic_DNA"/>
</dbReference>
<protein>
    <submittedName>
        <fullName evidence="1">Uncharacterized protein</fullName>
    </submittedName>
</protein>
<dbReference type="Proteomes" id="UP000053989">
    <property type="component" value="Unassembled WGS sequence"/>
</dbReference>
<name>A0A0C3DPX0_9AGAM</name>
<gene>
    <name evidence="1" type="ORF">SCLCIDRAFT_99496</name>
</gene>
<feature type="non-terminal residue" evidence="1">
    <location>
        <position position="50"/>
    </location>
</feature>
<proteinExistence type="predicted"/>
<reference evidence="1 2" key="1">
    <citation type="submission" date="2014-04" db="EMBL/GenBank/DDBJ databases">
        <authorList>
            <consortium name="DOE Joint Genome Institute"/>
            <person name="Kuo A."/>
            <person name="Kohler A."/>
            <person name="Nagy L.G."/>
            <person name="Floudas D."/>
            <person name="Copeland A."/>
            <person name="Barry K.W."/>
            <person name="Cichocki N."/>
            <person name="Veneault-Fourrey C."/>
            <person name="LaButti K."/>
            <person name="Lindquist E.A."/>
            <person name="Lipzen A."/>
            <person name="Lundell T."/>
            <person name="Morin E."/>
            <person name="Murat C."/>
            <person name="Sun H."/>
            <person name="Tunlid A."/>
            <person name="Henrissat B."/>
            <person name="Grigoriev I.V."/>
            <person name="Hibbett D.S."/>
            <person name="Martin F."/>
            <person name="Nordberg H.P."/>
            <person name="Cantor M.N."/>
            <person name="Hua S.X."/>
        </authorList>
    </citation>
    <scope>NUCLEOTIDE SEQUENCE [LARGE SCALE GENOMIC DNA]</scope>
    <source>
        <strain evidence="1 2">Foug A</strain>
    </source>
</reference>
<keyword evidence="2" id="KW-1185">Reference proteome</keyword>
<reference evidence="2" key="2">
    <citation type="submission" date="2015-01" db="EMBL/GenBank/DDBJ databases">
        <title>Evolutionary Origins and Diversification of the Mycorrhizal Mutualists.</title>
        <authorList>
            <consortium name="DOE Joint Genome Institute"/>
            <consortium name="Mycorrhizal Genomics Consortium"/>
            <person name="Kohler A."/>
            <person name="Kuo A."/>
            <person name="Nagy L.G."/>
            <person name="Floudas D."/>
            <person name="Copeland A."/>
            <person name="Barry K.W."/>
            <person name="Cichocki N."/>
            <person name="Veneault-Fourrey C."/>
            <person name="LaButti K."/>
            <person name="Lindquist E.A."/>
            <person name="Lipzen A."/>
            <person name="Lundell T."/>
            <person name="Morin E."/>
            <person name="Murat C."/>
            <person name="Riley R."/>
            <person name="Ohm R."/>
            <person name="Sun H."/>
            <person name="Tunlid A."/>
            <person name="Henrissat B."/>
            <person name="Grigoriev I.V."/>
            <person name="Hibbett D.S."/>
            <person name="Martin F."/>
        </authorList>
    </citation>
    <scope>NUCLEOTIDE SEQUENCE [LARGE SCALE GENOMIC DNA]</scope>
    <source>
        <strain evidence="2">Foug A</strain>
    </source>
</reference>
<accession>A0A0C3DPX0</accession>
<evidence type="ECO:0000313" key="1">
    <source>
        <dbReference type="EMBL" id="KIM58244.1"/>
    </source>
</evidence>
<sequence>MILLHCNPVDPHHLWVDTKGHLCDDLQYQLIHCLHMPDPTEDQIYDYGLY</sequence>
<dbReference type="InParanoid" id="A0A0C3DPX0"/>
<dbReference type="OrthoDB" id="1728974at2759"/>
<dbReference type="HOGENOM" id="CLU_196976_0_0_1"/>
<dbReference type="AlphaFoldDB" id="A0A0C3DPX0"/>
<dbReference type="STRING" id="1036808.A0A0C3DPX0"/>
<organism evidence="1 2">
    <name type="scientific">Scleroderma citrinum Foug A</name>
    <dbReference type="NCBI Taxonomy" id="1036808"/>
    <lineage>
        <taxon>Eukaryota</taxon>
        <taxon>Fungi</taxon>
        <taxon>Dikarya</taxon>
        <taxon>Basidiomycota</taxon>
        <taxon>Agaricomycotina</taxon>
        <taxon>Agaricomycetes</taxon>
        <taxon>Agaricomycetidae</taxon>
        <taxon>Boletales</taxon>
        <taxon>Sclerodermatineae</taxon>
        <taxon>Sclerodermataceae</taxon>
        <taxon>Scleroderma</taxon>
    </lineage>
</organism>